<dbReference type="STRING" id="57577.A0A2K3PGA0"/>
<feature type="region of interest" description="Disordered" evidence="1">
    <location>
        <begin position="348"/>
        <end position="377"/>
    </location>
</feature>
<sequence length="406" mass="45947">MSDSNPLLGFTADHQEPPRDEEDQKERSSKKIKGGDREDTKGADKGEISTEGEQRETVTMPRPKSYKESVAGVMVIVDEEEVRRRKPRQGEEVLLDDDLMVEGQIEEQRIGDIECPKFSFSLKEEQRIQRPWKQGVIVQLLGRKIGYKALENRLKQLWVRKGVIQIVDLSHDFYLVTFTSLEDQCRALTEGPWMIYDHYFVVRAWSSNFDPSTATVTKTAVWVRFSGLPIEYYDSRILHFIGNRIGTTVKVDKNTLLQERGKYARLCVEVDLSKPLLAMFELKGRHYKVEYEGLHLLCLKCGRYDHLSEVCPEKLKVNGGSTGSTIIGTGGEMTEQIVEGPWTVVHKPRRARKGKEGSSPAQTADAQNQSENTTAVVGKTGSRFAVLTAENAQESTIAENDETNNY</sequence>
<reference evidence="3 4" key="2">
    <citation type="journal article" date="2017" name="Front. Plant Sci.">
        <title>Gene Classification and Mining of Molecular Markers Useful in Red Clover (Trifolium pratense) Breeding.</title>
        <authorList>
            <person name="Istvanek J."/>
            <person name="Dluhosova J."/>
            <person name="Dluhos P."/>
            <person name="Patkova L."/>
            <person name="Nedelnik J."/>
            <person name="Repkova J."/>
        </authorList>
    </citation>
    <scope>NUCLEOTIDE SEQUENCE [LARGE SCALE GENOMIC DNA]</scope>
    <source>
        <strain evidence="4">cv. Tatra</strain>
        <tissue evidence="3">Young leaves</tissue>
    </source>
</reference>
<evidence type="ECO:0000256" key="1">
    <source>
        <dbReference type="SAM" id="MobiDB-lite"/>
    </source>
</evidence>
<dbReference type="PANTHER" id="PTHR31286">
    <property type="entry name" value="GLYCINE-RICH CELL WALL STRUCTURAL PROTEIN 1.8-LIKE"/>
    <property type="match status" value="1"/>
</dbReference>
<reference evidence="3 4" key="1">
    <citation type="journal article" date="2014" name="Am. J. Bot.">
        <title>Genome assembly and annotation for red clover (Trifolium pratense; Fabaceae).</title>
        <authorList>
            <person name="Istvanek J."/>
            <person name="Jaros M."/>
            <person name="Krenek A."/>
            <person name="Repkova J."/>
        </authorList>
    </citation>
    <scope>NUCLEOTIDE SEQUENCE [LARGE SCALE GENOMIC DNA]</scope>
    <source>
        <strain evidence="4">cv. Tatra</strain>
        <tissue evidence="3">Young leaves</tissue>
    </source>
</reference>
<name>A0A2K3PGA0_TRIPR</name>
<dbReference type="Pfam" id="PF14111">
    <property type="entry name" value="DUF4283"/>
    <property type="match status" value="1"/>
</dbReference>
<accession>A0A2K3PGA0</accession>
<dbReference type="EMBL" id="ASHM01006722">
    <property type="protein sequence ID" value="PNY14274.1"/>
    <property type="molecule type" value="Genomic_DNA"/>
</dbReference>
<feature type="domain" description="DUF4283" evidence="2">
    <location>
        <begin position="132"/>
        <end position="212"/>
    </location>
</feature>
<proteinExistence type="predicted"/>
<feature type="compositionally biased region" description="Polar residues" evidence="1">
    <location>
        <begin position="359"/>
        <end position="375"/>
    </location>
</feature>
<comment type="caution">
    <text evidence="3">The sequence shown here is derived from an EMBL/GenBank/DDBJ whole genome shotgun (WGS) entry which is preliminary data.</text>
</comment>
<dbReference type="InterPro" id="IPR040256">
    <property type="entry name" value="At4g02000-like"/>
</dbReference>
<feature type="compositionally biased region" description="Basic and acidic residues" evidence="1">
    <location>
        <begin position="13"/>
        <end position="56"/>
    </location>
</feature>
<evidence type="ECO:0000259" key="2">
    <source>
        <dbReference type="Pfam" id="PF14111"/>
    </source>
</evidence>
<dbReference type="Proteomes" id="UP000236291">
    <property type="component" value="Unassembled WGS sequence"/>
</dbReference>
<evidence type="ECO:0000313" key="3">
    <source>
        <dbReference type="EMBL" id="PNY14274.1"/>
    </source>
</evidence>
<dbReference type="AlphaFoldDB" id="A0A2K3PGA0"/>
<feature type="region of interest" description="Disordered" evidence="1">
    <location>
        <begin position="1"/>
        <end position="65"/>
    </location>
</feature>
<evidence type="ECO:0000313" key="4">
    <source>
        <dbReference type="Proteomes" id="UP000236291"/>
    </source>
</evidence>
<dbReference type="PANTHER" id="PTHR31286:SF99">
    <property type="entry name" value="DUF4283 DOMAIN-CONTAINING PROTEIN"/>
    <property type="match status" value="1"/>
</dbReference>
<gene>
    <name evidence="3" type="ORF">L195_g010950</name>
</gene>
<dbReference type="InterPro" id="IPR025558">
    <property type="entry name" value="DUF4283"/>
</dbReference>
<organism evidence="3 4">
    <name type="scientific">Trifolium pratense</name>
    <name type="common">Red clover</name>
    <dbReference type="NCBI Taxonomy" id="57577"/>
    <lineage>
        <taxon>Eukaryota</taxon>
        <taxon>Viridiplantae</taxon>
        <taxon>Streptophyta</taxon>
        <taxon>Embryophyta</taxon>
        <taxon>Tracheophyta</taxon>
        <taxon>Spermatophyta</taxon>
        <taxon>Magnoliopsida</taxon>
        <taxon>eudicotyledons</taxon>
        <taxon>Gunneridae</taxon>
        <taxon>Pentapetalae</taxon>
        <taxon>rosids</taxon>
        <taxon>fabids</taxon>
        <taxon>Fabales</taxon>
        <taxon>Fabaceae</taxon>
        <taxon>Papilionoideae</taxon>
        <taxon>50 kb inversion clade</taxon>
        <taxon>NPAAA clade</taxon>
        <taxon>Hologalegina</taxon>
        <taxon>IRL clade</taxon>
        <taxon>Trifolieae</taxon>
        <taxon>Trifolium</taxon>
    </lineage>
</organism>
<protein>
    <recommendedName>
        <fullName evidence="2">DUF4283 domain-containing protein</fullName>
    </recommendedName>
</protein>